<organism evidence="1 2">
    <name type="scientific">Shigella dysenteriae serotype 1 (strain Sd197)</name>
    <dbReference type="NCBI Taxonomy" id="300267"/>
    <lineage>
        <taxon>Bacteria</taxon>
        <taxon>Pseudomonadati</taxon>
        <taxon>Pseudomonadota</taxon>
        <taxon>Gammaproteobacteria</taxon>
        <taxon>Enterobacterales</taxon>
        <taxon>Enterobacteriaceae</taxon>
        <taxon>Shigella</taxon>
    </lineage>
</organism>
<keyword evidence="2" id="KW-1185">Reference proteome</keyword>
<dbReference type="EnsemblBacteria" id="ABB60814">
    <property type="protein sequence ID" value="ABB60814"/>
    <property type="gene ID" value="SDY_0621"/>
</dbReference>
<dbReference type="AlphaFoldDB" id="Q32IP3"/>
<sequence length="259" mass="28265">MLIQALYASFRRLSSCGAVDCAQATSPDAIMAMRISFFIANSSNMRQAQNLPRRASEDGEWCDYHKFHVTLILEDVAVTTAPVWDVGVVVVFGEVQFEHRAFGATVLNGVDRIQAVGRLFNSPVFVVVRIRIALLGRRFSIPCVNVGSADGEAWKIPIFQVIHRTEEDRFFAVGVEVRTVIPPDIQATVRGSVGWSHTLQEVSLLTVSFNPGAFEAQIHYVSRPVTKGQRLQPGGAVIKIVDAAIVNFIAGTVELVAGG</sequence>
<accession>Q32IP3</accession>
<dbReference type="KEGG" id="sdy:SDY_0621"/>
<evidence type="ECO:0000313" key="1">
    <source>
        <dbReference type="EMBL" id="ABB60814.1"/>
    </source>
</evidence>
<dbReference type="EMBL" id="CP000034">
    <property type="protein sequence ID" value="ABB60814.1"/>
    <property type="molecule type" value="Genomic_DNA"/>
</dbReference>
<dbReference type="Proteomes" id="UP000002716">
    <property type="component" value="Chromosome"/>
</dbReference>
<gene>
    <name evidence="1" type="ordered locus">SDY_0621</name>
</gene>
<reference evidence="1 2" key="1">
    <citation type="journal article" date="2005" name="Nucleic Acids Res.">
        <title>Genome dynamics and diversity of Shigella species, the etiologic agents of bacillary dysentery.</title>
        <authorList>
            <person name="Yang F."/>
            <person name="Yang J."/>
            <person name="Zhang X."/>
            <person name="Chen L."/>
            <person name="Jiang Y."/>
            <person name="Yan Y."/>
            <person name="Tang X."/>
            <person name="Wang J."/>
            <person name="Xiong Z."/>
            <person name="Dong J."/>
            <person name="Xue Y."/>
            <person name="Zhu Y."/>
            <person name="Xu X."/>
            <person name="Sun L."/>
            <person name="Chen S."/>
            <person name="Nie H."/>
            <person name="Peng J."/>
            <person name="Xu J."/>
            <person name="Wang Y."/>
            <person name="Yuan Z."/>
            <person name="Wen Y."/>
            <person name="Yao Z."/>
            <person name="Shen Y."/>
            <person name="Qiang B."/>
            <person name="Hou Y."/>
            <person name="Yu J."/>
            <person name="Jin Q."/>
        </authorList>
    </citation>
    <scope>NUCLEOTIDE SEQUENCE [LARGE SCALE GENOMIC DNA]</scope>
    <source>
        <strain evidence="1 2">Sd197</strain>
    </source>
</reference>
<dbReference type="STRING" id="300267.SDY_0621"/>
<dbReference type="HOGENOM" id="CLU_1073235_0_0_6"/>
<name>Q32IP3_SHIDS</name>
<evidence type="ECO:0000313" key="2">
    <source>
        <dbReference type="Proteomes" id="UP000002716"/>
    </source>
</evidence>
<proteinExistence type="predicted"/>
<protein>
    <submittedName>
        <fullName evidence="1">Uncharacterized protein</fullName>
    </submittedName>
</protein>